<name>A0ABV2UEN1_9ACTN</name>
<proteinExistence type="predicted"/>
<keyword evidence="2" id="KW-1185">Reference proteome</keyword>
<evidence type="ECO:0000313" key="2">
    <source>
        <dbReference type="Proteomes" id="UP001550044"/>
    </source>
</evidence>
<dbReference type="RefSeq" id="WP_356503814.1">
    <property type="nucleotide sequence ID" value="NZ_JBEXEF010000200.1"/>
</dbReference>
<dbReference type="Proteomes" id="UP001550044">
    <property type="component" value="Unassembled WGS sequence"/>
</dbReference>
<evidence type="ECO:0000313" key="1">
    <source>
        <dbReference type="EMBL" id="MET8436312.1"/>
    </source>
</evidence>
<gene>
    <name evidence="1" type="ORF">ABZV61_26725</name>
</gene>
<accession>A0ABV2UEN1</accession>
<organism evidence="1 2">
    <name type="scientific">Streptomyces sp. 900116325</name>
    <dbReference type="NCBI Taxonomy" id="3154295"/>
    <lineage>
        <taxon>Bacteria</taxon>
        <taxon>Bacillati</taxon>
        <taxon>Actinomycetota</taxon>
        <taxon>Actinomycetes</taxon>
        <taxon>Kitasatosporales</taxon>
        <taxon>Streptomycetaceae</taxon>
        <taxon>Streptomyces</taxon>
    </lineage>
</organism>
<reference evidence="1 2" key="1">
    <citation type="submission" date="2024-06" db="EMBL/GenBank/DDBJ databases">
        <title>The Natural Products Discovery Center: Release of the First 8490 Sequenced Strains for Exploring Actinobacteria Biosynthetic Diversity.</title>
        <authorList>
            <person name="Kalkreuter E."/>
            <person name="Kautsar S.A."/>
            <person name="Yang D."/>
            <person name="Bader C.D."/>
            <person name="Teijaro C.N."/>
            <person name="Fluegel L."/>
            <person name="Davis C.M."/>
            <person name="Simpson J.R."/>
            <person name="Lauterbach L."/>
            <person name="Steele A.D."/>
            <person name="Gui C."/>
            <person name="Meng S."/>
            <person name="Li G."/>
            <person name="Viehrig K."/>
            <person name="Ye F."/>
            <person name="Su P."/>
            <person name="Kiefer A.F."/>
            <person name="Nichols A."/>
            <person name="Cepeda A.J."/>
            <person name="Yan W."/>
            <person name="Fan B."/>
            <person name="Jiang Y."/>
            <person name="Adhikari A."/>
            <person name="Zheng C.-J."/>
            <person name="Schuster L."/>
            <person name="Cowan T.M."/>
            <person name="Smanski M.J."/>
            <person name="Chevrette M.G."/>
            <person name="De Carvalho L.P.S."/>
            <person name="Shen B."/>
        </authorList>
    </citation>
    <scope>NUCLEOTIDE SEQUENCE [LARGE SCALE GENOMIC DNA]</scope>
    <source>
        <strain evidence="1 2">NPDC005137</strain>
    </source>
</reference>
<protein>
    <submittedName>
        <fullName evidence="1">Uncharacterized protein</fullName>
    </submittedName>
</protein>
<comment type="caution">
    <text evidence="1">The sequence shown here is derived from an EMBL/GenBank/DDBJ whole genome shotgun (WGS) entry which is preliminary data.</text>
</comment>
<sequence>MSAPIVVHGVSHTGGRAVTINDEIVGLVYDDWGLIELLRWAGLYDAEHYLEDARWIEWRGGWARRYRWGYS</sequence>
<dbReference type="EMBL" id="JBEXIP010000024">
    <property type="protein sequence ID" value="MET8436312.1"/>
    <property type="molecule type" value="Genomic_DNA"/>
</dbReference>